<evidence type="ECO:0000256" key="2">
    <source>
        <dbReference type="SAM" id="MobiDB-lite"/>
    </source>
</evidence>
<evidence type="ECO:0000313" key="4">
    <source>
        <dbReference type="EMBL" id="XAY04322.1"/>
    </source>
</evidence>
<accession>A0AAU7ART4</accession>
<dbReference type="Gene3D" id="3.30.565.10">
    <property type="entry name" value="Histidine kinase-like ATPase, C-terminal domain"/>
    <property type="match status" value="1"/>
</dbReference>
<dbReference type="CDD" id="cd16936">
    <property type="entry name" value="HATPase_RsbW-like"/>
    <property type="match status" value="1"/>
</dbReference>
<sequence length="134" mass="13858">MAPTVPANDHGDLRLTLAADPDSPGDARSALAAWGHFLTPDQHADLALGLSELVTNSVRHGPAGGQIHVLAARTATGVRVEVRDDGTGAMIAGRTPDDRGGRGLQLIDAVASDWGARADPTCVWFATDHGAPRP</sequence>
<keyword evidence="1" id="KW-0418">Kinase</keyword>
<dbReference type="PANTHER" id="PTHR35526">
    <property type="entry name" value="ANTI-SIGMA-F FACTOR RSBW-RELATED"/>
    <property type="match status" value="1"/>
</dbReference>
<dbReference type="InterPro" id="IPR036890">
    <property type="entry name" value="HATPase_C_sf"/>
</dbReference>
<gene>
    <name evidence="4" type="ORF">DSM112329_01155</name>
</gene>
<dbReference type="SUPFAM" id="SSF55874">
    <property type="entry name" value="ATPase domain of HSP90 chaperone/DNA topoisomerase II/histidine kinase"/>
    <property type="match status" value="1"/>
</dbReference>
<feature type="region of interest" description="Disordered" evidence="2">
    <location>
        <begin position="1"/>
        <end position="24"/>
    </location>
</feature>
<proteinExistence type="predicted"/>
<dbReference type="AlphaFoldDB" id="A0AAU7ART4"/>
<evidence type="ECO:0000259" key="3">
    <source>
        <dbReference type="Pfam" id="PF13581"/>
    </source>
</evidence>
<dbReference type="EMBL" id="CP114014">
    <property type="protein sequence ID" value="XAY04322.1"/>
    <property type="molecule type" value="Genomic_DNA"/>
</dbReference>
<reference evidence="4" key="1">
    <citation type="submission" date="2022-12" db="EMBL/GenBank/DDBJ databases">
        <title>Paraconexibacter alkalitolerans sp. nov. and Baekduia alba sp. nov., isolated from soil and emended description of the genera Paraconexibacter (Chun et al., 2020) and Baekduia (An et al., 2020).</title>
        <authorList>
            <person name="Vieira S."/>
            <person name="Huber K.J."/>
            <person name="Geppert A."/>
            <person name="Wolf J."/>
            <person name="Neumann-Schaal M."/>
            <person name="Muesken M."/>
            <person name="Overmann J."/>
        </authorList>
    </citation>
    <scope>NUCLEOTIDE SEQUENCE</scope>
    <source>
        <strain evidence="4">AEG42_29</strain>
    </source>
</reference>
<evidence type="ECO:0000256" key="1">
    <source>
        <dbReference type="ARBA" id="ARBA00022527"/>
    </source>
</evidence>
<protein>
    <submittedName>
        <fullName evidence="4">Transcriptional regulator</fullName>
    </submittedName>
</protein>
<keyword evidence="1" id="KW-0808">Transferase</keyword>
<name>A0AAU7ART4_9ACTN</name>
<organism evidence="4">
    <name type="scientific">Paraconexibacter sp. AEG42_29</name>
    <dbReference type="NCBI Taxonomy" id="2997339"/>
    <lineage>
        <taxon>Bacteria</taxon>
        <taxon>Bacillati</taxon>
        <taxon>Actinomycetota</taxon>
        <taxon>Thermoleophilia</taxon>
        <taxon>Solirubrobacterales</taxon>
        <taxon>Paraconexibacteraceae</taxon>
        <taxon>Paraconexibacter</taxon>
    </lineage>
</organism>
<keyword evidence="1" id="KW-0723">Serine/threonine-protein kinase</keyword>
<dbReference type="KEGG" id="parq:DSM112329_01155"/>
<dbReference type="GO" id="GO:0004674">
    <property type="term" value="F:protein serine/threonine kinase activity"/>
    <property type="evidence" value="ECO:0007669"/>
    <property type="project" value="UniProtKB-KW"/>
</dbReference>
<dbReference type="InterPro" id="IPR003594">
    <property type="entry name" value="HATPase_dom"/>
</dbReference>
<dbReference type="InterPro" id="IPR050267">
    <property type="entry name" value="Anti-sigma-factor_SerPK"/>
</dbReference>
<dbReference type="PANTHER" id="PTHR35526:SF3">
    <property type="entry name" value="ANTI-SIGMA-F FACTOR RSBW"/>
    <property type="match status" value="1"/>
</dbReference>
<dbReference type="Pfam" id="PF13581">
    <property type="entry name" value="HATPase_c_2"/>
    <property type="match status" value="1"/>
</dbReference>
<dbReference type="RefSeq" id="WP_354700863.1">
    <property type="nucleotide sequence ID" value="NZ_CP114014.1"/>
</dbReference>
<feature type="domain" description="Histidine kinase/HSP90-like ATPase" evidence="3">
    <location>
        <begin position="18"/>
        <end position="124"/>
    </location>
</feature>